<feature type="region of interest" description="Disordered" evidence="3">
    <location>
        <begin position="737"/>
        <end position="850"/>
    </location>
</feature>
<dbReference type="OrthoDB" id="2264294at2759"/>
<evidence type="ECO:0000256" key="1">
    <source>
        <dbReference type="ARBA" id="ARBA00022723"/>
    </source>
</evidence>
<dbReference type="Proteomes" id="UP000246991">
    <property type="component" value="Unassembled WGS sequence"/>
</dbReference>
<dbReference type="InterPro" id="IPR001138">
    <property type="entry name" value="Zn2Cys6_DnaBD"/>
</dbReference>
<dbReference type="CDD" id="cd00067">
    <property type="entry name" value="GAL4"/>
    <property type="match status" value="1"/>
</dbReference>
<feature type="domain" description="Zn(2)-C6 fungal-type" evidence="4">
    <location>
        <begin position="114"/>
        <end position="146"/>
    </location>
</feature>
<dbReference type="Pfam" id="PF04082">
    <property type="entry name" value="Fungal_trans"/>
    <property type="match status" value="1"/>
</dbReference>
<evidence type="ECO:0000259" key="4">
    <source>
        <dbReference type="PROSITE" id="PS50048"/>
    </source>
</evidence>
<feature type="compositionally biased region" description="Acidic residues" evidence="3">
    <location>
        <begin position="790"/>
        <end position="800"/>
    </location>
</feature>
<dbReference type="InterPro" id="IPR036864">
    <property type="entry name" value="Zn2-C6_fun-type_DNA-bd_sf"/>
</dbReference>
<dbReference type="Gene3D" id="4.10.240.10">
    <property type="entry name" value="Zn(2)-C6 fungal-type DNA-binding domain"/>
    <property type="match status" value="1"/>
</dbReference>
<feature type="compositionally biased region" description="Low complexity" evidence="3">
    <location>
        <begin position="839"/>
        <end position="850"/>
    </location>
</feature>
<organism evidence="5 6">
    <name type="scientific">Tuber magnatum</name>
    <name type="common">white Piedmont truffle</name>
    <dbReference type="NCBI Taxonomy" id="42249"/>
    <lineage>
        <taxon>Eukaryota</taxon>
        <taxon>Fungi</taxon>
        <taxon>Dikarya</taxon>
        <taxon>Ascomycota</taxon>
        <taxon>Pezizomycotina</taxon>
        <taxon>Pezizomycetes</taxon>
        <taxon>Pezizales</taxon>
        <taxon>Tuberaceae</taxon>
        <taxon>Tuber</taxon>
    </lineage>
</organism>
<evidence type="ECO:0000256" key="2">
    <source>
        <dbReference type="ARBA" id="ARBA00023242"/>
    </source>
</evidence>
<dbReference type="SMART" id="SM00066">
    <property type="entry name" value="GAL4"/>
    <property type="match status" value="1"/>
</dbReference>
<accession>A0A317SHT3</accession>
<name>A0A317SHT3_9PEZI</name>
<feature type="region of interest" description="Disordered" evidence="3">
    <location>
        <begin position="1"/>
        <end position="69"/>
    </location>
</feature>
<dbReference type="GO" id="GO:0001080">
    <property type="term" value="P:nitrogen catabolite activation of transcription from RNA polymerase II promoter"/>
    <property type="evidence" value="ECO:0007669"/>
    <property type="project" value="TreeGrafter"/>
</dbReference>
<comment type="caution">
    <text evidence="5">The sequence shown here is derived from an EMBL/GenBank/DDBJ whole genome shotgun (WGS) entry which is preliminary data.</text>
</comment>
<dbReference type="AlphaFoldDB" id="A0A317SHT3"/>
<feature type="region of interest" description="Disordered" evidence="3">
    <location>
        <begin position="92"/>
        <end position="115"/>
    </location>
</feature>
<dbReference type="GO" id="GO:0003677">
    <property type="term" value="F:DNA binding"/>
    <property type="evidence" value="ECO:0007669"/>
    <property type="project" value="InterPro"/>
</dbReference>
<dbReference type="GO" id="GO:0006351">
    <property type="term" value="P:DNA-templated transcription"/>
    <property type="evidence" value="ECO:0007669"/>
    <property type="project" value="InterPro"/>
</dbReference>
<reference evidence="5 6" key="1">
    <citation type="submission" date="2018-03" db="EMBL/GenBank/DDBJ databases">
        <title>Genomes of Pezizomycetes fungi and the evolution of truffles.</title>
        <authorList>
            <person name="Murat C."/>
            <person name="Payen T."/>
            <person name="Noel B."/>
            <person name="Kuo A."/>
            <person name="Martin F.M."/>
        </authorList>
    </citation>
    <scope>NUCLEOTIDE SEQUENCE [LARGE SCALE GENOMIC DNA]</scope>
    <source>
        <strain evidence="5">091103-1</strain>
    </source>
</reference>
<dbReference type="GO" id="GO:0000981">
    <property type="term" value="F:DNA-binding transcription factor activity, RNA polymerase II-specific"/>
    <property type="evidence" value="ECO:0007669"/>
    <property type="project" value="InterPro"/>
</dbReference>
<dbReference type="Pfam" id="PF00172">
    <property type="entry name" value="Zn_clus"/>
    <property type="match status" value="1"/>
</dbReference>
<keyword evidence="2" id="KW-0539">Nucleus</keyword>
<dbReference type="STRING" id="42249.A0A317SHT3"/>
<evidence type="ECO:0000256" key="3">
    <source>
        <dbReference type="SAM" id="MobiDB-lite"/>
    </source>
</evidence>
<evidence type="ECO:0000313" key="5">
    <source>
        <dbReference type="EMBL" id="PWW73297.1"/>
    </source>
</evidence>
<feature type="compositionally biased region" description="Pro residues" evidence="3">
    <location>
        <begin position="749"/>
        <end position="769"/>
    </location>
</feature>
<dbReference type="SMART" id="SM00906">
    <property type="entry name" value="Fungal_trans"/>
    <property type="match status" value="1"/>
</dbReference>
<dbReference type="PANTHER" id="PTHR31668">
    <property type="entry name" value="GLUCOSE TRANSPORT TRANSCRIPTION REGULATOR RGT1-RELATED-RELATED"/>
    <property type="match status" value="1"/>
</dbReference>
<dbReference type="PROSITE" id="PS00463">
    <property type="entry name" value="ZN2_CY6_FUNGAL_1"/>
    <property type="match status" value="1"/>
</dbReference>
<proteinExistence type="predicted"/>
<dbReference type="PROSITE" id="PS50048">
    <property type="entry name" value="ZN2_CY6_FUNGAL_2"/>
    <property type="match status" value="1"/>
</dbReference>
<feature type="compositionally biased region" description="Polar residues" evidence="3">
    <location>
        <begin position="11"/>
        <end position="28"/>
    </location>
</feature>
<dbReference type="InterPro" id="IPR007219">
    <property type="entry name" value="XnlR_reg_dom"/>
</dbReference>
<sequence length="897" mass="98108">MKASENPPTTPATKGASNGITTSASANGDVTAAPPTTPSTATTNSSSSNSNNSHNNVNSNIDGNAVVSSNNSMAGNNGIKAKPAALSVNTSAANGDGAMASAPANGSKGRRDRPCDACRRRKSRCVMNEGAEICVLCQFHSQECTFVQSPQPRKRRLASSNVSSEDQVVTKKRYTVFHFYSSPLQYPTFSLHRSTEPESPQEVAIRGNIPVDDYANLRGPSLLKTTLGLQGHRHSQLIGPTSEYEPCLIDLCPFDQKDEYMLSATGGSFRRASDEITFLMFPDHPTQNHGEIFDDLDAIERIVAPHGQSLINLYFRIVHPSFPILHKKVFLEKYSRTHREFSPPLLAAVYILALHWWSYDRDLSPQKKPDVAALEKLASKTIADVMHRPKLAAVQAGLLLLQRHSDLKGGSWALTCQLVAVGQELGLHLNCEGWKIPPWERGLRKRLAWGLFMQDKWGALTHGRPSHITRSNWAVPAVTAEDFPENAADEDDGEGSSEVEKGRMLFEQMINLSGIMADVLETFFTLEAQQNLTGRGGINRVLEKAKPIQIRLKEWFSKLPECLRMDATRVRKLSSNGYLHLAYFATEITLHRQILRSLSPPTNTESYIHHICRSAAKTRLISAMDFVNRLKPEHLQSFWYFASKVNFALIGTFGSLLWATSPNTQEAEFYKARLSEYRWTLRVSSRGAEFMEYAVGVLDASAGYLQQEQFRKRGLGNVAPGYTSTVGAGENFGLGMGVGLNPPSSSSVPPAPAPPPPPLQLPHPEPTLPPQWHGPHNERGGPLSPITGYDDSEVDDDGEMTDGSSTSSRRRLNSSSASPSMKAYQGFPFVDPGPNDPLATNASTPTSTTSSAFDFFMIPNGMPGGRVQGADAAGATRGELDFLAATAGWRSRRDGDD</sequence>
<keyword evidence="1" id="KW-0479">Metal-binding</keyword>
<dbReference type="GO" id="GO:0005634">
    <property type="term" value="C:nucleus"/>
    <property type="evidence" value="ECO:0007669"/>
    <property type="project" value="TreeGrafter"/>
</dbReference>
<dbReference type="CDD" id="cd12148">
    <property type="entry name" value="fungal_TF_MHR"/>
    <property type="match status" value="1"/>
</dbReference>
<protein>
    <recommendedName>
        <fullName evidence="4">Zn(2)-C6 fungal-type domain-containing protein</fullName>
    </recommendedName>
</protein>
<gene>
    <name evidence="5" type="ORF">C7212DRAFT_284791</name>
</gene>
<feature type="compositionally biased region" description="Low complexity" evidence="3">
    <location>
        <begin position="31"/>
        <end position="60"/>
    </location>
</feature>
<evidence type="ECO:0000313" key="6">
    <source>
        <dbReference type="Proteomes" id="UP000246991"/>
    </source>
</evidence>
<dbReference type="InterPro" id="IPR050797">
    <property type="entry name" value="Carb_Metab_Trans_Reg"/>
</dbReference>
<dbReference type="GO" id="GO:0008270">
    <property type="term" value="F:zinc ion binding"/>
    <property type="evidence" value="ECO:0007669"/>
    <property type="project" value="InterPro"/>
</dbReference>
<dbReference type="SUPFAM" id="SSF57701">
    <property type="entry name" value="Zn2/Cys6 DNA-binding domain"/>
    <property type="match status" value="1"/>
</dbReference>
<dbReference type="PANTHER" id="PTHR31668:SF4">
    <property type="entry name" value="TRANSCRIPTIONAL ACTIVATOR PROTEIN DAL81"/>
    <property type="match status" value="1"/>
</dbReference>
<dbReference type="EMBL" id="PYWC01000082">
    <property type="protein sequence ID" value="PWW73297.1"/>
    <property type="molecule type" value="Genomic_DNA"/>
</dbReference>
<keyword evidence="6" id="KW-1185">Reference proteome</keyword>